<protein>
    <recommendedName>
        <fullName evidence="4">F-box domain-containing protein</fullName>
    </recommendedName>
</protein>
<evidence type="ECO:0000313" key="3">
    <source>
        <dbReference type="Proteomes" id="UP000184267"/>
    </source>
</evidence>
<sequence length="583" mass="63400">MSLHPTRPSLNADVLLNVMRFSDALTICRLMQVSRPLYHHGPELLVPRELTLFHEAELESFIAFMSAEGPYRFKFLRSIVFLGGALSKPVAQLLVDFFVRFAPVFKLEVCGLGQAEAFFGSHPALVGAFAKLSGIQALELSDMGPLSVAMLRSSQLKLKSVALLNKTPSSEPAIGVDEFEHAEEDGEGAGDVERGDDEDEDAGNDEGESVSDEGEGGMTAQAEARNFISLMSQSKRTLRSISARWGLTGPPSVLYDIQYPLVTKLCLENNELPITLRYVRAFPNLRSLSLSASQQQLSTFSENPVSFLLPYESNEAEQREHGTWDALTVVRGALWDVFLLALQCPVRRLIICGPWLDALFLSPILRPTQAPYMQLESFDVTRFDNGQFGEAMSDPTAVCLRSLDISLVPGRTVRPEEIDIAHTLDMIVAGLADTTIHTIGLSICCSALQIPLFHATEVRYCDLRALFGPGAPCAAETHLATLDVDALALRIRDAAPSIRTVVITLAGLRGRDNVTVVLGAEDALALGEGAVEVIPLEVGEALRNSWGKGSQFLKEMREGGGGEVCAVSGAEVDKLNARLYSRV</sequence>
<gene>
    <name evidence="2" type="ORF">TRAPUB_13804</name>
</gene>
<evidence type="ECO:0008006" key="4">
    <source>
        <dbReference type="Google" id="ProtNLM"/>
    </source>
</evidence>
<name>A0A1M2VQ26_TRAPU</name>
<dbReference type="AlphaFoldDB" id="A0A1M2VQ26"/>
<comment type="caution">
    <text evidence="2">The sequence shown here is derived from an EMBL/GenBank/DDBJ whole genome shotgun (WGS) entry which is preliminary data.</text>
</comment>
<proteinExistence type="predicted"/>
<dbReference type="Proteomes" id="UP000184267">
    <property type="component" value="Unassembled WGS sequence"/>
</dbReference>
<organism evidence="2 3">
    <name type="scientific">Trametes pubescens</name>
    <name type="common">White-rot fungus</name>
    <dbReference type="NCBI Taxonomy" id="154538"/>
    <lineage>
        <taxon>Eukaryota</taxon>
        <taxon>Fungi</taxon>
        <taxon>Dikarya</taxon>
        <taxon>Basidiomycota</taxon>
        <taxon>Agaricomycotina</taxon>
        <taxon>Agaricomycetes</taxon>
        <taxon>Polyporales</taxon>
        <taxon>Polyporaceae</taxon>
        <taxon>Trametes</taxon>
    </lineage>
</organism>
<dbReference type="OrthoDB" id="2742338at2759"/>
<dbReference type="OMA" id="QFGEAMS"/>
<accession>A0A1M2VQ26</accession>
<feature type="compositionally biased region" description="Acidic residues" evidence="1">
    <location>
        <begin position="180"/>
        <end position="215"/>
    </location>
</feature>
<evidence type="ECO:0000256" key="1">
    <source>
        <dbReference type="SAM" id="MobiDB-lite"/>
    </source>
</evidence>
<dbReference type="EMBL" id="MNAD01000883">
    <property type="protein sequence ID" value="OJT09699.1"/>
    <property type="molecule type" value="Genomic_DNA"/>
</dbReference>
<feature type="region of interest" description="Disordered" evidence="1">
    <location>
        <begin position="172"/>
        <end position="218"/>
    </location>
</feature>
<keyword evidence="3" id="KW-1185">Reference proteome</keyword>
<reference evidence="2 3" key="1">
    <citation type="submission" date="2016-10" db="EMBL/GenBank/DDBJ databases">
        <title>Genome sequence of the basidiomycete white-rot fungus Trametes pubescens.</title>
        <authorList>
            <person name="Makela M.R."/>
            <person name="Granchi Z."/>
            <person name="Peng M."/>
            <person name="De Vries R.P."/>
            <person name="Grigoriev I."/>
            <person name="Riley R."/>
            <person name="Hilden K."/>
        </authorList>
    </citation>
    <scope>NUCLEOTIDE SEQUENCE [LARGE SCALE GENOMIC DNA]</scope>
    <source>
        <strain evidence="2 3">FBCC735</strain>
    </source>
</reference>
<evidence type="ECO:0000313" key="2">
    <source>
        <dbReference type="EMBL" id="OJT09699.1"/>
    </source>
</evidence>